<dbReference type="InterPro" id="IPR039418">
    <property type="entry name" value="LexA-like"/>
</dbReference>
<accession>A0A9E9LZQ0</accession>
<keyword evidence="1" id="KW-0805">Transcription regulation</keyword>
<dbReference type="Proteomes" id="UP001156215">
    <property type="component" value="Chromosome"/>
</dbReference>
<name>A0A9E9LZQ0_9BURK</name>
<dbReference type="EMBL" id="CP098242">
    <property type="protein sequence ID" value="WAW10507.1"/>
    <property type="molecule type" value="Genomic_DNA"/>
</dbReference>
<dbReference type="InterPro" id="IPR010982">
    <property type="entry name" value="Lambda_DNA-bd_dom_sf"/>
</dbReference>
<dbReference type="KEGG" id="ovb:NB640_02280"/>
<dbReference type="SUPFAM" id="SSF47413">
    <property type="entry name" value="lambda repressor-like DNA-binding domains"/>
    <property type="match status" value="1"/>
</dbReference>
<keyword evidence="6" id="KW-1185">Reference proteome</keyword>
<protein>
    <submittedName>
        <fullName evidence="5">LexA family transcriptional regulator</fullName>
    </submittedName>
</protein>
<evidence type="ECO:0000256" key="3">
    <source>
        <dbReference type="ARBA" id="ARBA00023163"/>
    </source>
</evidence>
<dbReference type="Gene3D" id="1.10.260.40">
    <property type="entry name" value="lambda repressor-like DNA-binding domains"/>
    <property type="match status" value="1"/>
</dbReference>
<evidence type="ECO:0000313" key="6">
    <source>
        <dbReference type="Proteomes" id="UP001156215"/>
    </source>
</evidence>
<evidence type="ECO:0000313" key="5">
    <source>
        <dbReference type="EMBL" id="WAW10507.1"/>
    </source>
</evidence>
<gene>
    <name evidence="5" type="ORF">NB640_02280</name>
</gene>
<keyword evidence="3" id="KW-0804">Transcription</keyword>
<dbReference type="InterPro" id="IPR001387">
    <property type="entry name" value="Cro/C1-type_HTH"/>
</dbReference>
<dbReference type="PANTHER" id="PTHR40661:SF3">
    <property type="entry name" value="FELS-1 PROPHAGE TRANSCRIPTIONAL REGULATOR"/>
    <property type="match status" value="1"/>
</dbReference>
<evidence type="ECO:0000256" key="2">
    <source>
        <dbReference type="ARBA" id="ARBA00023125"/>
    </source>
</evidence>
<dbReference type="Gene3D" id="2.10.109.10">
    <property type="entry name" value="Umud Fragment, subunit A"/>
    <property type="match status" value="1"/>
</dbReference>
<dbReference type="SMART" id="SM00530">
    <property type="entry name" value="HTH_XRE"/>
    <property type="match status" value="1"/>
</dbReference>
<proteinExistence type="predicted"/>
<feature type="domain" description="HTH cro/C1-type" evidence="4">
    <location>
        <begin position="7"/>
        <end position="61"/>
    </location>
</feature>
<dbReference type="InterPro" id="IPR036286">
    <property type="entry name" value="LexA/Signal_pep-like_sf"/>
</dbReference>
<sequence length="215" mass="24073">MGIGRKIREIRKSRKLNISDVELRAGISEGNLSRIETGKQWPREETLIAIANALDCSIVDFFSNTATGAASGQQIPLVTYAQTETLQNINKLHTIRQELSAYASSDPSRWIPAAADMPENAFALEIGDSSMLPDFHENDHVIIDPSQEPKPGDFILAKVNHETLFRKYRPRGSSASGDMVFQLMPLNEDYPSLRSDITSITIIGTMLEHRRYRKT</sequence>
<reference evidence="5" key="1">
    <citation type="journal article" date="2022" name="Front. Microbiol.">
        <title>New perspectives on an old grouping: The genomic and phenotypic variability of Oxalobacter formigenes and the implications for calcium oxalate stone prevention.</title>
        <authorList>
            <person name="Chmiel J.A."/>
            <person name="Carr C."/>
            <person name="Stuivenberg G.A."/>
            <person name="Venema R."/>
            <person name="Chanyi R.M."/>
            <person name="Al K.F."/>
            <person name="Giguere D."/>
            <person name="Say H."/>
            <person name="Akouris P.P."/>
            <person name="Dominguez Romero S.A."/>
            <person name="Kwong A."/>
            <person name="Tai V."/>
            <person name="Koval S.F."/>
            <person name="Razvi H."/>
            <person name="Bjazevic J."/>
            <person name="Burton J.P."/>
        </authorList>
    </citation>
    <scope>NUCLEOTIDE SEQUENCE</scope>
    <source>
        <strain evidence="5">WoOx3</strain>
    </source>
</reference>
<dbReference type="GO" id="GO:0003677">
    <property type="term" value="F:DNA binding"/>
    <property type="evidence" value="ECO:0007669"/>
    <property type="project" value="UniProtKB-KW"/>
</dbReference>
<dbReference type="AlphaFoldDB" id="A0A9E9LZQ0"/>
<dbReference type="PROSITE" id="PS50943">
    <property type="entry name" value="HTH_CROC1"/>
    <property type="match status" value="1"/>
</dbReference>
<dbReference type="Pfam" id="PF00717">
    <property type="entry name" value="Peptidase_S24"/>
    <property type="match status" value="1"/>
</dbReference>
<organism evidence="5 6">
    <name type="scientific">Oxalobacter vibrioformis</name>
    <dbReference type="NCBI Taxonomy" id="933080"/>
    <lineage>
        <taxon>Bacteria</taxon>
        <taxon>Pseudomonadati</taxon>
        <taxon>Pseudomonadota</taxon>
        <taxon>Betaproteobacteria</taxon>
        <taxon>Burkholderiales</taxon>
        <taxon>Oxalobacteraceae</taxon>
        <taxon>Oxalobacter</taxon>
    </lineage>
</organism>
<evidence type="ECO:0000259" key="4">
    <source>
        <dbReference type="PROSITE" id="PS50943"/>
    </source>
</evidence>
<dbReference type="PANTHER" id="PTHR40661">
    <property type="match status" value="1"/>
</dbReference>
<dbReference type="CDD" id="cd06529">
    <property type="entry name" value="S24_LexA-like"/>
    <property type="match status" value="1"/>
</dbReference>
<dbReference type="RefSeq" id="WP_269309523.1">
    <property type="nucleotide sequence ID" value="NZ_CP098242.1"/>
</dbReference>
<dbReference type="SUPFAM" id="SSF51306">
    <property type="entry name" value="LexA/Signal peptidase"/>
    <property type="match status" value="1"/>
</dbReference>
<dbReference type="Pfam" id="PF01381">
    <property type="entry name" value="HTH_3"/>
    <property type="match status" value="1"/>
</dbReference>
<dbReference type="InterPro" id="IPR015927">
    <property type="entry name" value="Peptidase_S24_S26A/B/C"/>
</dbReference>
<keyword evidence="2" id="KW-0238">DNA-binding</keyword>
<evidence type="ECO:0000256" key="1">
    <source>
        <dbReference type="ARBA" id="ARBA00023015"/>
    </source>
</evidence>
<dbReference type="CDD" id="cd00093">
    <property type="entry name" value="HTH_XRE"/>
    <property type="match status" value="1"/>
</dbReference>